<dbReference type="EMBL" id="CP031124">
    <property type="protein sequence ID" value="AXF86657.1"/>
    <property type="molecule type" value="Genomic_DNA"/>
</dbReference>
<evidence type="ECO:0008006" key="4">
    <source>
        <dbReference type="Google" id="ProtNLM"/>
    </source>
</evidence>
<organism evidence="2 3">
    <name type="scientific">Ephemeroptericola cinctiostellae</name>
    <dbReference type="NCBI Taxonomy" id="2268024"/>
    <lineage>
        <taxon>Bacteria</taxon>
        <taxon>Pseudomonadati</taxon>
        <taxon>Pseudomonadota</taxon>
        <taxon>Betaproteobacteria</taxon>
        <taxon>Burkholderiales</taxon>
        <taxon>Burkholderiaceae</taxon>
        <taxon>Ephemeroptericola</taxon>
    </lineage>
</organism>
<reference evidence="3" key="1">
    <citation type="submission" date="2018-07" db="EMBL/GenBank/DDBJ databases">
        <authorList>
            <person name="Kim H."/>
        </authorList>
    </citation>
    <scope>NUCLEOTIDE SEQUENCE [LARGE SCALE GENOMIC DNA]</scope>
    <source>
        <strain evidence="3">F02</strain>
    </source>
</reference>
<dbReference type="AlphaFoldDB" id="A0A345DE69"/>
<feature type="region of interest" description="Disordered" evidence="1">
    <location>
        <begin position="129"/>
        <end position="155"/>
    </location>
</feature>
<accession>A0A345DE69</accession>
<protein>
    <recommendedName>
        <fullName evidence="4">Mor transcription activator domain-containing protein</fullName>
    </recommendedName>
</protein>
<evidence type="ECO:0000256" key="1">
    <source>
        <dbReference type="SAM" id="MobiDB-lite"/>
    </source>
</evidence>
<proteinExistence type="predicted"/>
<dbReference type="Proteomes" id="UP000252182">
    <property type="component" value="Chromosome"/>
</dbReference>
<name>A0A345DE69_9BURK</name>
<evidence type="ECO:0000313" key="2">
    <source>
        <dbReference type="EMBL" id="AXF86657.1"/>
    </source>
</evidence>
<gene>
    <name evidence="2" type="ORF">DTO96_102412</name>
</gene>
<keyword evidence="3" id="KW-1185">Reference proteome</keyword>
<sequence>MTVLDSLASLIGFSETCVLAAVYGGRSLSVPKKLNYSHPLALLIGLEAAKVLASEFGGGSIKISPLIVYDRYANLVRANQLASSGLSVAMISRELRVSLRTVHGYLRDAKSLKVQVFSLNMKNKKHQKMKRIGSLPLPSPCESSDPRGSGQFELF</sequence>
<evidence type="ECO:0000313" key="3">
    <source>
        <dbReference type="Proteomes" id="UP000252182"/>
    </source>
</evidence>
<dbReference type="KEGG" id="hyf:DTO96_102412"/>